<dbReference type="PANTHER" id="PTHR40661">
    <property type="match status" value="1"/>
</dbReference>
<sequence>MSLHQRIKQKLEEKNLKAADLARATKKSPVAAKKWLDGVSTPTADNLKVIAKFLGTTDDWLLYGKTEQKLDNNISPIGTNKLLPVLSWVQAGRMTAMQNVEINDVMDWHPPLSADDPDGCYYLRVTGRSNSPDYIEGDLILVDPNFYISDLVSGDLVVVRNDTEATFKRLVIESDNRKYLEAMNPEWKPRIIEFEEGMVLVGVVIDATRPLGGSRKKRVRKT</sequence>
<dbReference type="Gene3D" id="1.10.260.40">
    <property type="entry name" value="lambda repressor-like DNA-binding domains"/>
    <property type="match status" value="1"/>
</dbReference>
<evidence type="ECO:0000313" key="6">
    <source>
        <dbReference type="Proteomes" id="UP000027309"/>
    </source>
</evidence>
<dbReference type="SMART" id="SM00530">
    <property type="entry name" value="HTH_XRE"/>
    <property type="match status" value="1"/>
</dbReference>
<dbReference type="PANTHER" id="PTHR40661:SF3">
    <property type="entry name" value="FELS-1 PROPHAGE TRANSCRIPTIONAL REGULATOR"/>
    <property type="match status" value="1"/>
</dbReference>
<dbReference type="CDD" id="cd06529">
    <property type="entry name" value="S24_LexA-like"/>
    <property type="match status" value="1"/>
</dbReference>
<dbReference type="InterPro" id="IPR001387">
    <property type="entry name" value="Cro/C1-type_HTH"/>
</dbReference>
<dbReference type="EMBL" id="JMOA01000041">
    <property type="protein sequence ID" value="KCY00590.1"/>
    <property type="molecule type" value="Genomic_DNA"/>
</dbReference>
<dbReference type="Gene3D" id="2.10.109.10">
    <property type="entry name" value="Umud Fragment, subunit A"/>
    <property type="match status" value="1"/>
</dbReference>
<evidence type="ECO:0000259" key="4">
    <source>
        <dbReference type="PROSITE" id="PS50943"/>
    </source>
</evidence>
<evidence type="ECO:0000256" key="1">
    <source>
        <dbReference type="ARBA" id="ARBA00023015"/>
    </source>
</evidence>
<keyword evidence="3" id="KW-0804">Transcription</keyword>
<dbReference type="Pfam" id="PF00717">
    <property type="entry name" value="Peptidase_S24"/>
    <property type="match status" value="1"/>
</dbReference>
<dbReference type="GO" id="GO:0003677">
    <property type="term" value="F:DNA binding"/>
    <property type="evidence" value="ECO:0007669"/>
    <property type="project" value="UniProtKB-KW"/>
</dbReference>
<dbReference type="SUPFAM" id="SSF47413">
    <property type="entry name" value="lambda repressor-like DNA-binding domains"/>
    <property type="match status" value="1"/>
</dbReference>
<dbReference type="InterPro" id="IPR010982">
    <property type="entry name" value="Lambda_DNA-bd_dom_sf"/>
</dbReference>
<dbReference type="CDD" id="cd00093">
    <property type="entry name" value="HTH_XRE"/>
    <property type="match status" value="1"/>
</dbReference>
<name>A0A837AAX7_ACIBA</name>
<keyword evidence="1" id="KW-0805">Transcription regulation</keyword>
<accession>A0A837AAX7</accession>
<keyword evidence="2" id="KW-0238">DNA-binding</keyword>
<protein>
    <submittedName>
        <fullName evidence="5">Helix-turn-helix family protein</fullName>
    </submittedName>
</protein>
<comment type="caution">
    <text evidence="5">The sequence shown here is derived from an EMBL/GenBank/DDBJ whole genome shotgun (WGS) entry which is preliminary data.</text>
</comment>
<dbReference type="Proteomes" id="UP000027309">
    <property type="component" value="Unassembled WGS sequence"/>
</dbReference>
<dbReference type="PROSITE" id="PS50943">
    <property type="entry name" value="HTH_CROC1"/>
    <property type="match status" value="1"/>
</dbReference>
<proteinExistence type="predicted"/>
<dbReference type="InterPro" id="IPR036286">
    <property type="entry name" value="LexA/Signal_pep-like_sf"/>
</dbReference>
<evidence type="ECO:0000256" key="2">
    <source>
        <dbReference type="ARBA" id="ARBA00023125"/>
    </source>
</evidence>
<dbReference type="RefSeq" id="WP_031979898.1">
    <property type="nucleotide sequence ID" value="NZ_JMOA01000041.1"/>
</dbReference>
<dbReference type="SUPFAM" id="SSF51306">
    <property type="entry name" value="LexA/Signal peptidase"/>
    <property type="match status" value="1"/>
</dbReference>
<dbReference type="Pfam" id="PF01381">
    <property type="entry name" value="HTH_3"/>
    <property type="match status" value="1"/>
</dbReference>
<evidence type="ECO:0000256" key="3">
    <source>
        <dbReference type="ARBA" id="ARBA00023163"/>
    </source>
</evidence>
<evidence type="ECO:0000313" key="5">
    <source>
        <dbReference type="EMBL" id="KCY00590.1"/>
    </source>
</evidence>
<feature type="domain" description="HTH cro/C1-type" evidence="4">
    <location>
        <begin position="7"/>
        <end position="61"/>
    </location>
</feature>
<dbReference type="InterPro" id="IPR039418">
    <property type="entry name" value="LexA-like"/>
</dbReference>
<dbReference type="InterPro" id="IPR015927">
    <property type="entry name" value="Peptidase_S24_S26A/B/C"/>
</dbReference>
<reference evidence="5 6" key="1">
    <citation type="submission" date="2014-04" db="EMBL/GenBank/DDBJ databases">
        <title>Comparative genomics and transcriptomics to identify genetic mechanisms underlying the emergence of carbapenem resistant Acinetobacter baumannii (CRAb).</title>
        <authorList>
            <person name="Harris A.D."/>
            <person name="Johnson K.J."/>
            <person name="George J."/>
            <person name="Nadendla S."/>
            <person name="Daugherty S.C."/>
            <person name="Parankush S."/>
            <person name="Sadzewicz L."/>
            <person name="Tallon L."/>
            <person name="Sengamalay N."/>
            <person name="Hazen T.H."/>
            <person name="Rasko D.A."/>
        </authorList>
    </citation>
    <scope>NUCLEOTIDE SEQUENCE [LARGE SCALE GENOMIC DNA]</scope>
    <source>
        <strain evidence="5 6">1499986</strain>
    </source>
</reference>
<dbReference type="AlphaFoldDB" id="A0A837AAX7"/>
<organism evidence="5 6">
    <name type="scientific">Acinetobacter baumannii 1499986</name>
    <dbReference type="NCBI Taxonomy" id="1310673"/>
    <lineage>
        <taxon>Bacteria</taxon>
        <taxon>Pseudomonadati</taxon>
        <taxon>Pseudomonadota</taxon>
        <taxon>Gammaproteobacteria</taxon>
        <taxon>Moraxellales</taxon>
        <taxon>Moraxellaceae</taxon>
        <taxon>Acinetobacter</taxon>
        <taxon>Acinetobacter calcoaceticus/baumannii complex</taxon>
    </lineage>
</organism>
<gene>
    <name evidence="5" type="ORF">J572_2894</name>
</gene>